<comment type="caution">
    <text evidence="1">The sequence shown here is derived from an EMBL/GenBank/DDBJ whole genome shotgun (WGS) entry which is preliminary data.</text>
</comment>
<protein>
    <submittedName>
        <fullName evidence="1">Uncharacterized protein</fullName>
    </submittedName>
</protein>
<gene>
    <name evidence="1" type="ORF">G5714_019034</name>
</gene>
<name>A0A7J6C0N5_9TELE</name>
<dbReference type="Proteomes" id="UP000579812">
    <property type="component" value="Unassembled WGS sequence"/>
</dbReference>
<dbReference type="AlphaFoldDB" id="A0A7J6C0N5"/>
<reference evidence="1 2" key="1">
    <citation type="submission" date="2020-04" db="EMBL/GenBank/DDBJ databases">
        <title>Chromosome-level genome assembly of a cyprinid fish Onychostoma macrolepis by integration of Nanopore Sequencing, Bionano and Hi-C technology.</title>
        <authorList>
            <person name="Wang D."/>
        </authorList>
    </citation>
    <scope>NUCLEOTIDE SEQUENCE [LARGE SCALE GENOMIC DNA]</scope>
    <source>
        <strain evidence="1">SWU-2019</strain>
        <tissue evidence="1">Muscle</tissue>
    </source>
</reference>
<evidence type="ECO:0000313" key="2">
    <source>
        <dbReference type="Proteomes" id="UP000579812"/>
    </source>
</evidence>
<organism evidence="1 2">
    <name type="scientific">Onychostoma macrolepis</name>
    <dbReference type="NCBI Taxonomy" id="369639"/>
    <lineage>
        <taxon>Eukaryota</taxon>
        <taxon>Metazoa</taxon>
        <taxon>Chordata</taxon>
        <taxon>Craniata</taxon>
        <taxon>Vertebrata</taxon>
        <taxon>Euteleostomi</taxon>
        <taxon>Actinopterygii</taxon>
        <taxon>Neopterygii</taxon>
        <taxon>Teleostei</taxon>
        <taxon>Ostariophysi</taxon>
        <taxon>Cypriniformes</taxon>
        <taxon>Cyprinidae</taxon>
        <taxon>Acrossocheilinae</taxon>
        <taxon>Onychostoma</taxon>
    </lineage>
</organism>
<sequence length="176" mass="19925">MRHNRNQICRSEGHVCRFALPKEASSDPQQNSRFIRFNQRTPGEEMPARIAALWASGFELSVALVSFCLSSASNCVEKLYGNIQVARSHAFTGLESADERCCPERCWPDGMMGRRNKARAVWCSHLFRSQHKGSMESNLEDIEHLKPGLNLVLQSVQWPHDAYCTQNCTHSFAVNV</sequence>
<proteinExistence type="predicted"/>
<keyword evidence="2" id="KW-1185">Reference proteome</keyword>
<dbReference type="EMBL" id="JAAMOB010000019">
    <property type="protein sequence ID" value="KAF4100838.1"/>
    <property type="molecule type" value="Genomic_DNA"/>
</dbReference>
<evidence type="ECO:0000313" key="1">
    <source>
        <dbReference type="EMBL" id="KAF4100838.1"/>
    </source>
</evidence>
<accession>A0A7J6C0N5</accession>